<name>A0A545TRA9_9PROT</name>
<feature type="transmembrane region" description="Helical" evidence="1">
    <location>
        <begin position="6"/>
        <end position="26"/>
    </location>
</feature>
<keyword evidence="1" id="KW-0472">Membrane</keyword>
<feature type="transmembrane region" description="Helical" evidence="1">
    <location>
        <begin position="38"/>
        <end position="58"/>
    </location>
</feature>
<keyword evidence="1" id="KW-0812">Transmembrane</keyword>
<dbReference type="RefSeq" id="WP_142896945.1">
    <property type="nucleotide sequence ID" value="NZ_ML660055.1"/>
</dbReference>
<protein>
    <submittedName>
        <fullName evidence="2">AzlD family protein</fullName>
    </submittedName>
</protein>
<dbReference type="EMBL" id="VHSH01000004">
    <property type="protein sequence ID" value="TQV79765.1"/>
    <property type="molecule type" value="Genomic_DNA"/>
</dbReference>
<keyword evidence="1" id="KW-1133">Transmembrane helix</keyword>
<proteinExistence type="predicted"/>
<accession>A0A545TRA9</accession>
<dbReference type="Proteomes" id="UP000315252">
    <property type="component" value="Unassembled WGS sequence"/>
</dbReference>
<evidence type="ECO:0000313" key="3">
    <source>
        <dbReference type="Proteomes" id="UP000315252"/>
    </source>
</evidence>
<dbReference type="InterPro" id="IPR008407">
    <property type="entry name" value="Brnchd-chn_aa_trnsp_AzlD"/>
</dbReference>
<feature type="transmembrane region" description="Helical" evidence="1">
    <location>
        <begin position="64"/>
        <end position="97"/>
    </location>
</feature>
<dbReference type="AlphaFoldDB" id="A0A545TRA9"/>
<keyword evidence="3" id="KW-1185">Reference proteome</keyword>
<dbReference type="Pfam" id="PF05437">
    <property type="entry name" value="AzlD"/>
    <property type="match status" value="1"/>
</dbReference>
<comment type="caution">
    <text evidence="2">The sequence shown here is derived from an EMBL/GenBank/DDBJ whole genome shotgun (WGS) entry which is preliminary data.</text>
</comment>
<sequence length="98" mass="10205">MHETVLIILACAAVTYLTRIGGHLVLSRFGEIHYRAKAALASVPTAVLTALVAPYVFTNGSSEALAILVAGLMALRASLMMSVAAGMLVLVALRALLI</sequence>
<dbReference type="OrthoDB" id="7376361at2"/>
<reference evidence="2 3" key="1">
    <citation type="submission" date="2019-06" db="EMBL/GenBank/DDBJ databases">
        <title>Whole genome sequence for Rhodospirillaceae sp. R148.</title>
        <authorList>
            <person name="Wang G."/>
        </authorList>
    </citation>
    <scope>NUCLEOTIDE SEQUENCE [LARGE SCALE GENOMIC DNA]</scope>
    <source>
        <strain evidence="2 3">R148</strain>
    </source>
</reference>
<gene>
    <name evidence="2" type="ORF">FKG95_13770</name>
</gene>
<evidence type="ECO:0000256" key="1">
    <source>
        <dbReference type="SAM" id="Phobius"/>
    </source>
</evidence>
<evidence type="ECO:0000313" key="2">
    <source>
        <dbReference type="EMBL" id="TQV79765.1"/>
    </source>
</evidence>
<organism evidence="2 3">
    <name type="scientific">Denitrobaculum tricleocarpae</name>
    <dbReference type="NCBI Taxonomy" id="2591009"/>
    <lineage>
        <taxon>Bacteria</taxon>
        <taxon>Pseudomonadati</taxon>
        <taxon>Pseudomonadota</taxon>
        <taxon>Alphaproteobacteria</taxon>
        <taxon>Rhodospirillales</taxon>
        <taxon>Rhodospirillaceae</taxon>
        <taxon>Denitrobaculum</taxon>
    </lineage>
</organism>